<dbReference type="NCBIfam" id="NF042945">
    <property type="entry name" value="DUF4297_antiphage"/>
    <property type="match status" value="1"/>
</dbReference>
<evidence type="ECO:0000313" key="1">
    <source>
        <dbReference type="EMBL" id="AXI03276.1"/>
    </source>
</evidence>
<dbReference type="AlphaFoldDB" id="A0A345P7L7"/>
<sequence length="412" mass="47730">MANRSAHATIKGYFYQFDKTILEILEATSLVAKVVIEGIEDIDINDGHAVSLIQCKYYEGTEYVHSVIKDAVIHMLRHFKAANCPASQTFRYCIYGHYKEGQDKLPTSLDLIFLKKHFLSYTEKSVRHEVHNELGVSDAELILFLNLLKIDLLAPEYNEQQRLVHASLKRCLPHSEVADTEAFYYPRAINAIQTLAIQADVSKRTITKGDFISLVDQKEIVFSRWLLERFGKEHYAKSIKRKYFTFHGINIPKISRVFIIDISMDFKLSEAMTLLREIGERFSHKERSRTPDEDRFCPYVLLHGIEAIDMAKLKNEMYRQGVLFQDGYPFLGADFYQDQLAILPSKRFLIKIKFIPSVDHLVTCFNGIHGSSIEFFDFFKTVPIKSKFRPAGAAYNEIQIPYTYFINEIFRS</sequence>
<evidence type="ECO:0000313" key="2">
    <source>
        <dbReference type="Proteomes" id="UP000253940"/>
    </source>
</evidence>
<dbReference type="KEGG" id="mbah:HYN46_10755"/>
<protein>
    <recommendedName>
        <fullName evidence="3">DUF4297 domain-containing protein</fullName>
    </recommendedName>
</protein>
<accession>A0A345P7L7</accession>
<dbReference type="RefSeq" id="WP_114899385.1">
    <property type="nucleotide sequence ID" value="NZ_CP031222.1"/>
</dbReference>
<name>A0A345P7L7_9GAMM</name>
<proteinExistence type="predicted"/>
<dbReference type="EMBL" id="CP031222">
    <property type="protein sequence ID" value="AXI03276.1"/>
    <property type="molecule type" value="Genomic_DNA"/>
</dbReference>
<keyword evidence="2" id="KW-1185">Reference proteome</keyword>
<organism evidence="1 2">
    <name type="scientific">Aquirhabdus parva</name>
    <dbReference type="NCBI Taxonomy" id="2283318"/>
    <lineage>
        <taxon>Bacteria</taxon>
        <taxon>Pseudomonadati</taxon>
        <taxon>Pseudomonadota</taxon>
        <taxon>Gammaproteobacteria</taxon>
        <taxon>Moraxellales</taxon>
        <taxon>Moraxellaceae</taxon>
        <taxon>Aquirhabdus</taxon>
    </lineage>
</organism>
<dbReference type="Proteomes" id="UP000253940">
    <property type="component" value="Chromosome"/>
</dbReference>
<evidence type="ECO:0008006" key="3">
    <source>
        <dbReference type="Google" id="ProtNLM"/>
    </source>
</evidence>
<gene>
    <name evidence="1" type="ORF">HYN46_10755</name>
</gene>
<dbReference type="OrthoDB" id="8403777at2"/>
<reference evidence="1 2" key="1">
    <citation type="submission" date="2018-07" db="EMBL/GenBank/DDBJ databases">
        <title>Genome sequencing of Moraxellaceae gen. HYN0046.</title>
        <authorList>
            <person name="Kim M."/>
            <person name="Yi H."/>
        </authorList>
    </citation>
    <scope>NUCLEOTIDE SEQUENCE [LARGE SCALE GENOMIC DNA]</scope>
    <source>
        <strain evidence="1 2">HYN0046</strain>
    </source>
</reference>